<proteinExistence type="predicted"/>
<dbReference type="Pfam" id="PF13648">
    <property type="entry name" value="Lipocalin_4"/>
    <property type="match status" value="1"/>
</dbReference>
<feature type="signal peptide" evidence="1">
    <location>
        <begin position="1"/>
        <end position="21"/>
    </location>
</feature>
<dbReference type="OrthoDB" id="1452258at2"/>
<dbReference type="EMBL" id="FOAB01000003">
    <property type="protein sequence ID" value="SEL20923.1"/>
    <property type="molecule type" value="Genomic_DNA"/>
</dbReference>
<evidence type="ECO:0000256" key="1">
    <source>
        <dbReference type="SAM" id="SignalP"/>
    </source>
</evidence>
<feature type="chain" id="PRO_5011451480" evidence="1">
    <location>
        <begin position="22"/>
        <end position="161"/>
    </location>
</feature>
<dbReference type="AlphaFoldDB" id="A0A1H7NBP6"/>
<dbReference type="PROSITE" id="PS51257">
    <property type="entry name" value="PROKAR_LIPOPROTEIN"/>
    <property type="match status" value="1"/>
</dbReference>
<keyword evidence="4" id="KW-1185">Reference proteome</keyword>
<dbReference type="InterPro" id="IPR024311">
    <property type="entry name" value="Lipocalin-like"/>
</dbReference>
<dbReference type="RefSeq" id="WP_091407952.1">
    <property type="nucleotide sequence ID" value="NZ_FOAB01000003.1"/>
</dbReference>
<evidence type="ECO:0000259" key="2">
    <source>
        <dbReference type="Pfam" id="PF13648"/>
    </source>
</evidence>
<protein>
    <submittedName>
        <fullName evidence="3">Lipocalin-like domain-containing protein</fullName>
    </submittedName>
</protein>
<feature type="domain" description="Lipocalin-like" evidence="2">
    <location>
        <begin position="34"/>
        <end position="144"/>
    </location>
</feature>
<evidence type="ECO:0000313" key="3">
    <source>
        <dbReference type="EMBL" id="SEL20923.1"/>
    </source>
</evidence>
<organism evidence="3 4">
    <name type="scientific">Aquimarina amphilecti</name>
    <dbReference type="NCBI Taxonomy" id="1038014"/>
    <lineage>
        <taxon>Bacteria</taxon>
        <taxon>Pseudomonadati</taxon>
        <taxon>Bacteroidota</taxon>
        <taxon>Flavobacteriia</taxon>
        <taxon>Flavobacteriales</taxon>
        <taxon>Flavobacteriaceae</taxon>
        <taxon>Aquimarina</taxon>
    </lineage>
</organism>
<accession>A0A1H7NBP6</accession>
<gene>
    <name evidence="3" type="ORF">SAMN04487910_2026</name>
</gene>
<name>A0A1H7NBP6_AQUAM</name>
<evidence type="ECO:0000313" key="4">
    <source>
        <dbReference type="Proteomes" id="UP000198521"/>
    </source>
</evidence>
<sequence length="161" mass="17414">MKTNFFLFAISFALFFTSCSSDDDNVGNPDMTSLVGTWELTSASGALPVDLNMDGSASTNLLEELPCFEDTIVVSDDNTYNQNVTQIDVNISTDLPPVVTADCTGLILEVTGEWSLESGELTFTPTGMDPKTVMITLTQTTLSFTDEVEDLGAVDLVFTRQ</sequence>
<keyword evidence="1" id="KW-0732">Signal</keyword>
<dbReference type="Proteomes" id="UP000198521">
    <property type="component" value="Unassembled WGS sequence"/>
</dbReference>
<reference evidence="3 4" key="1">
    <citation type="submission" date="2016-10" db="EMBL/GenBank/DDBJ databases">
        <authorList>
            <person name="de Groot N.N."/>
        </authorList>
    </citation>
    <scope>NUCLEOTIDE SEQUENCE [LARGE SCALE GENOMIC DNA]</scope>
    <source>
        <strain evidence="3 4">DSM 25232</strain>
    </source>
</reference>